<feature type="transmembrane region" description="Helical" evidence="1">
    <location>
        <begin position="377"/>
        <end position="398"/>
    </location>
</feature>
<name>A0ABW4WX06_9BACT</name>
<protein>
    <recommendedName>
        <fullName evidence="4">DUF3999 domain-containing protein</fullName>
    </recommendedName>
</protein>
<keyword evidence="1" id="KW-0472">Membrane</keyword>
<reference evidence="3" key="1">
    <citation type="journal article" date="2019" name="Int. J. Syst. Evol. Microbiol.">
        <title>The Global Catalogue of Microorganisms (GCM) 10K type strain sequencing project: providing services to taxonomists for standard genome sequencing and annotation.</title>
        <authorList>
            <consortium name="The Broad Institute Genomics Platform"/>
            <consortium name="The Broad Institute Genome Sequencing Center for Infectious Disease"/>
            <person name="Wu L."/>
            <person name="Ma J."/>
        </authorList>
    </citation>
    <scope>NUCLEOTIDE SEQUENCE [LARGE SCALE GENOMIC DNA]</scope>
    <source>
        <strain evidence="3">JCM 16545</strain>
    </source>
</reference>
<gene>
    <name evidence="2" type="ORF">ACFSKU_09945</name>
</gene>
<evidence type="ECO:0000313" key="2">
    <source>
        <dbReference type="EMBL" id="MFD2067204.1"/>
    </source>
</evidence>
<evidence type="ECO:0000313" key="3">
    <source>
        <dbReference type="Proteomes" id="UP001597369"/>
    </source>
</evidence>
<keyword evidence="1" id="KW-1133">Transmembrane helix</keyword>
<evidence type="ECO:0000256" key="1">
    <source>
        <dbReference type="SAM" id="Phobius"/>
    </source>
</evidence>
<keyword evidence="1" id="KW-0812">Transmembrane</keyword>
<dbReference type="RefSeq" id="WP_229960997.1">
    <property type="nucleotide sequence ID" value="NZ_JAJJWI010000009.1"/>
</dbReference>
<sequence length="407" mass="46804">MAFTLLCHGITAQNYRWQANIEQPQQAGYYNILLPPQVVGQLQPGKADVRLQNSKGTEVPYLLRVEEPLQYKKLFTSHQIISYTHREGCCSELLIANPEKRKINNMSLLVSNAEVQKEVNLSGSNNQQDWYVLKEKGVLFAINSTQSTSEVRLLNFPWSNYKYLRLQLNDSSCAPLNILQVGSYDTQAEAGKYTQIPVQQVIRTDSSSLKQTYVRLLFEQPVYPDRLELQILEPQLYYRTGLVILGKEKVIERRRKRKRNKVLRAATIPFVLSSNAPDVIDLPRRKVQELTFIIENEDNPPLQINSIKLLQLNHYLAAELNPAQQYSLRFGNEKAKSPNYELQYFQDSIPQHLPVLQVKHIEQVQTQTASDTKTPNLYVWIAIIIVASALIFMSMRLLNDMSKKKSL</sequence>
<dbReference type="EMBL" id="JBHUHV010000029">
    <property type="protein sequence ID" value="MFD2067204.1"/>
    <property type="molecule type" value="Genomic_DNA"/>
</dbReference>
<evidence type="ECO:0008006" key="4">
    <source>
        <dbReference type="Google" id="ProtNLM"/>
    </source>
</evidence>
<accession>A0ABW4WX06</accession>
<proteinExistence type="predicted"/>
<keyword evidence="3" id="KW-1185">Reference proteome</keyword>
<comment type="caution">
    <text evidence="2">The sequence shown here is derived from an EMBL/GenBank/DDBJ whole genome shotgun (WGS) entry which is preliminary data.</text>
</comment>
<organism evidence="2 3">
    <name type="scientific">Pontibacter silvestris</name>
    <dbReference type="NCBI Taxonomy" id="2305183"/>
    <lineage>
        <taxon>Bacteria</taxon>
        <taxon>Pseudomonadati</taxon>
        <taxon>Bacteroidota</taxon>
        <taxon>Cytophagia</taxon>
        <taxon>Cytophagales</taxon>
        <taxon>Hymenobacteraceae</taxon>
        <taxon>Pontibacter</taxon>
    </lineage>
</organism>
<dbReference type="Proteomes" id="UP001597369">
    <property type="component" value="Unassembled WGS sequence"/>
</dbReference>